<protein>
    <submittedName>
        <fullName evidence="2">Transglutaminase family protein</fullName>
    </submittedName>
</protein>
<dbReference type="InterPro" id="IPR002931">
    <property type="entry name" value="Transglutaminase-like"/>
</dbReference>
<reference evidence="2" key="1">
    <citation type="submission" date="2021-12" db="EMBL/GenBank/DDBJ databases">
        <authorList>
            <person name="Ulrich A."/>
        </authorList>
    </citation>
    <scope>NUCLEOTIDE SEQUENCE</scope>
    <source>
        <strain evidence="2">A1P009</strain>
    </source>
</reference>
<reference evidence="2" key="2">
    <citation type="journal article" date="2022" name="Syst. Appl. Microbiol.">
        <title>Physiological and genomic characterisation of Luteimonas fraxinea sp. nov., a bacterial species associated with trees tolerant to ash dieback.</title>
        <authorList>
            <person name="Ulrich K."/>
            <person name="Becker R."/>
            <person name="Behrendt U."/>
            <person name="Kube M."/>
            <person name="Schneck V."/>
            <person name="Ulrich A."/>
        </authorList>
    </citation>
    <scope>NUCLEOTIDE SEQUENCE</scope>
    <source>
        <strain evidence="2">A1P009</strain>
    </source>
</reference>
<organism evidence="2 3">
    <name type="scientific">Luteimonas fraxinea</name>
    <dbReference type="NCBI Taxonomy" id="2901869"/>
    <lineage>
        <taxon>Bacteria</taxon>
        <taxon>Pseudomonadati</taxon>
        <taxon>Pseudomonadota</taxon>
        <taxon>Gammaproteobacteria</taxon>
        <taxon>Lysobacterales</taxon>
        <taxon>Lysobacteraceae</taxon>
        <taxon>Luteimonas</taxon>
    </lineage>
</organism>
<dbReference type="Proteomes" id="UP001430360">
    <property type="component" value="Unassembled WGS sequence"/>
</dbReference>
<comment type="caution">
    <text evidence="2">The sequence shown here is derived from an EMBL/GenBank/DDBJ whole genome shotgun (WGS) entry which is preliminary data.</text>
</comment>
<proteinExistence type="predicted"/>
<dbReference type="Gene3D" id="2.60.40.2250">
    <property type="match status" value="1"/>
</dbReference>
<dbReference type="SUPFAM" id="SSF54001">
    <property type="entry name" value="Cysteine proteinases"/>
    <property type="match status" value="1"/>
</dbReference>
<dbReference type="Pfam" id="PF01841">
    <property type="entry name" value="Transglut_core"/>
    <property type="match status" value="1"/>
</dbReference>
<gene>
    <name evidence="2" type="ORF">LTT95_07185</name>
</gene>
<dbReference type="PANTHER" id="PTHR33490:SF12">
    <property type="entry name" value="BLL5557 PROTEIN"/>
    <property type="match status" value="1"/>
</dbReference>
<sequence>MRVQAGCELSIETDTASPVIAMLRPRDGVAKWRINDRSGFERSHGFDEHVDSFGNRCQRFVVPKGLTRVRIDTTVDTTPDIKVAPNAPAIDPGALPADTLQFLLPSRYCPSDRSAMWEQARNVVGGAAPGYAQAEAIRRWIAAHLEYRYGVSNASTDAQDTLAHGAGVCRDFAHVGITLCRALDIPARMVVGWLHDLKPMDMHAWFEAYLGGTWYTFDATQSAPRGGRVVIAHGRDAADVAFLTSYRPLRTLSLRVWADLECPAARTFDDDLGHAA</sequence>
<dbReference type="RefSeq" id="WP_232135604.1">
    <property type="nucleotide sequence ID" value="NZ_CP089507.1"/>
</dbReference>
<dbReference type="PANTHER" id="PTHR33490">
    <property type="entry name" value="BLR5614 PROTEIN-RELATED"/>
    <property type="match status" value="1"/>
</dbReference>
<evidence type="ECO:0000259" key="1">
    <source>
        <dbReference type="SMART" id="SM00460"/>
    </source>
</evidence>
<dbReference type="InterPro" id="IPR038765">
    <property type="entry name" value="Papain-like_cys_pep_sf"/>
</dbReference>
<dbReference type="EMBL" id="JAJQKU010000002">
    <property type="protein sequence ID" value="MCD9096723.1"/>
    <property type="molecule type" value="Genomic_DNA"/>
</dbReference>
<keyword evidence="3" id="KW-1185">Reference proteome</keyword>
<dbReference type="SMART" id="SM00460">
    <property type="entry name" value="TGc"/>
    <property type="match status" value="1"/>
</dbReference>
<dbReference type="Gene3D" id="3.10.620.30">
    <property type="match status" value="1"/>
</dbReference>
<accession>A0ABS8UDI6</accession>
<evidence type="ECO:0000313" key="2">
    <source>
        <dbReference type="EMBL" id="MCD9096723.1"/>
    </source>
</evidence>
<feature type="domain" description="Transglutaminase-like" evidence="1">
    <location>
        <begin position="161"/>
        <end position="221"/>
    </location>
</feature>
<name>A0ABS8UDI6_9GAMM</name>
<evidence type="ECO:0000313" key="3">
    <source>
        <dbReference type="Proteomes" id="UP001430360"/>
    </source>
</evidence>